<protein>
    <submittedName>
        <fullName evidence="2">Uncharacterized protein</fullName>
    </submittedName>
</protein>
<accession>A0ABP8IIX8</accession>
<evidence type="ECO:0000313" key="3">
    <source>
        <dbReference type="Proteomes" id="UP001501011"/>
    </source>
</evidence>
<comment type="caution">
    <text evidence="2">The sequence shown here is derived from an EMBL/GenBank/DDBJ whole genome shotgun (WGS) entry which is preliminary data.</text>
</comment>
<keyword evidence="3" id="KW-1185">Reference proteome</keyword>
<feature type="transmembrane region" description="Helical" evidence="1">
    <location>
        <begin position="173"/>
        <end position="193"/>
    </location>
</feature>
<dbReference type="Proteomes" id="UP001501011">
    <property type="component" value="Unassembled WGS sequence"/>
</dbReference>
<feature type="transmembrane region" description="Helical" evidence="1">
    <location>
        <begin position="140"/>
        <end position="167"/>
    </location>
</feature>
<gene>
    <name evidence="2" type="ORF">GCM10023151_11190</name>
</gene>
<proteinExistence type="predicted"/>
<feature type="transmembrane region" description="Helical" evidence="1">
    <location>
        <begin position="6"/>
        <end position="24"/>
    </location>
</feature>
<keyword evidence="1" id="KW-0472">Membrane</keyword>
<reference evidence="3" key="1">
    <citation type="journal article" date="2019" name="Int. J. Syst. Evol. Microbiol.">
        <title>The Global Catalogue of Microorganisms (GCM) 10K type strain sequencing project: providing services to taxonomists for standard genome sequencing and annotation.</title>
        <authorList>
            <consortium name="The Broad Institute Genomics Platform"/>
            <consortium name="The Broad Institute Genome Sequencing Center for Infectious Disease"/>
            <person name="Wu L."/>
            <person name="Ma J."/>
        </authorList>
    </citation>
    <scope>NUCLEOTIDE SEQUENCE [LARGE SCALE GENOMIC DNA]</scope>
    <source>
        <strain evidence="3">JCM 17728</strain>
    </source>
</reference>
<keyword evidence="1" id="KW-0812">Transmembrane</keyword>
<dbReference type="EMBL" id="BAABFV010000001">
    <property type="protein sequence ID" value="GAA4359891.1"/>
    <property type="molecule type" value="Genomic_DNA"/>
</dbReference>
<evidence type="ECO:0000256" key="1">
    <source>
        <dbReference type="SAM" id="Phobius"/>
    </source>
</evidence>
<sequence length="220" mass="25197">MSIGMSVSLFIIGAAVLGVCFLWGRPHHCVIYPEVKIFDSYFDTYSTGLGRYRNVYMTYGHEFIKCHVGFKPIFFGFMKNGNPNKAPRHKESFEARFAVLEYRTGDFIKKFHILLNVEDLFCIKCFYRSYPLVKLLIPSIIWVIQIAYSGLVFILPSIIIAAISLSLLDDFDLAIGISSIIGIIVTLGIREFLPEAFDRLLIRIPTPIDNKVKCRKNHFQ</sequence>
<name>A0ABP8IIX8_9GAMM</name>
<evidence type="ECO:0000313" key="2">
    <source>
        <dbReference type="EMBL" id="GAA4359891.1"/>
    </source>
</evidence>
<keyword evidence="1" id="KW-1133">Transmembrane helix</keyword>
<organism evidence="2 3">
    <name type="scientific">Kangiella marina</name>
    <dbReference type="NCBI Taxonomy" id="1079178"/>
    <lineage>
        <taxon>Bacteria</taxon>
        <taxon>Pseudomonadati</taxon>
        <taxon>Pseudomonadota</taxon>
        <taxon>Gammaproteobacteria</taxon>
        <taxon>Kangiellales</taxon>
        <taxon>Kangiellaceae</taxon>
        <taxon>Kangiella</taxon>
    </lineage>
</organism>